<dbReference type="EMBL" id="KV919114">
    <property type="protein sequence ID" value="OSX71694.1"/>
    <property type="molecule type" value="Genomic_DNA"/>
</dbReference>
<feature type="compositionally biased region" description="Pro residues" evidence="1">
    <location>
        <begin position="151"/>
        <end position="162"/>
    </location>
</feature>
<dbReference type="AlphaFoldDB" id="A0A1X6NSW7"/>
<name>A0A1X6NSW7_PORUM</name>
<evidence type="ECO:0000313" key="2">
    <source>
        <dbReference type="EMBL" id="OSX71694.1"/>
    </source>
</evidence>
<protein>
    <submittedName>
        <fullName evidence="2">Uncharacterized protein</fullName>
    </submittedName>
</protein>
<reference evidence="2 3" key="1">
    <citation type="submission" date="2017-03" db="EMBL/GenBank/DDBJ databases">
        <title>WGS assembly of Porphyra umbilicalis.</title>
        <authorList>
            <person name="Brawley S.H."/>
            <person name="Blouin N.A."/>
            <person name="Ficko-Blean E."/>
            <person name="Wheeler G.L."/>
            <person name="Lohr M."/>
            <person name="Goodson H.V."/>
            <person name="Jenkins J.W."/>
            <person name="Blaby-Haas C.E."/>
            <person name="Helliwell K.E."/>
            <person name="Chan C."/>
            <person name="Marriage T."/>
            <person name="Bhattacharya D."/>
            <person name="Klein A.S."/>
            <person name="Badis Y."/>
            <person name="Brodie J."/>
            <person name="Cao Y."/>
            <person name="Collen J."/>
            <person name="Dittami S.M."/>
            <person name="Gachon C.M."/>
            <person name="Green B.R."/>
            <person name="Karpowicz S."/>
            <person name="Kim J.W."/>
            <person name="Kudahl U."/>
            <person name="Lin S."/>
            <person name="Michel G."/>
            <person name="Mittag M."/>
            <person name="Olson B.J."/>
            <person name="Pangilinan J."/>
            <person name="Peng Y."/>
            <person name="Qiu H."/>
            <person name="Shu S."/>
            <person name="Singer J.T."/>
            <person name="Smith A.G."/>
            <person name="Sprecher B.N."/>
            <person name="Wagner V."/>
            <person name="Wang W."/>
            <person name="Wang Z.-Y."/>
            <person name="Yan J."/>
            <person name="Yarish C."/>
            <person name="Zoeuner-Riek S."/>
            <person name="Zhuang Y."/>
            <person name="Zou Y."/>
            <person name="Lindquist E.A."/>
            <person name="Grimwood J."/>
            <person name="Barry K."/>
            <person name="Rokhsar D.S."/>
            <person name="Schmutz J."/>
            <person name="Stiller J.W."/>
            <person name="Grossman A.R."/>
            <person name="Prochnik S.E."/>
        </authorList>
    </citation>
    <scope>NUCLEOTIDE SEQUENCE [LARGE SCALE GENOMIC DNA]</scope>
    <source>
        <strain evidence="2">4086291</strain>
    </source>
</reference>
<sequence>MDLIMAQAEAWICQRRRADAVAPRRTPPPARRTAPRPSVPAASAVAPRRSLARRPPAAPDALASAGPLPHCPASGARRARRVCHGRHGAARGGGAPGAARRLGARPRHARGLCGPAGRGDAADGGLPAAPPPPPRAARRPPPRGPPVRRAAPPPPRSPPPPPRARRGGSAPPPGPPGRRGSPPPRRPRHPPVCSLHPLSHRTVAWLAPVVPSAAQARRHRGDRSARVDRLAAAVVGGLATLLLPSPLGRIGRLLALAFFASLPALAPAFHAAVANARFRSAGRYAALLRGRLRGATRVTTPAVGDATELRIGDAEGRALRLTVPGTAVLDGGGGGGGGGGWGDAGPPGVGGVGGGGIPLGTAVEVLVVAEDPRFATIRGVSEVYVPDAQLFLGAYPFLRGGRLRRLWGRGLGYE</sequence>
<feature type="compositionally biased region" description="Basic residues" evidence="1">
    <location>
        <begin position="77"/>
        <end position="89"/>
    </location>
</feature>
<dbReference type="Proteomes" id="UP000218209">
    <property type="component" value="Unassembled WGS sequence"/>
</dbReference>
<evidence type="ECO:0000256" key="1">
    <source>
        <dbReference type="SAM" id="MobiDB-lite"/>
    </source>
</evidence>
<keyword evidence="3" id="KW-1185">Reference proteome</keyword>
<evidence type="ECO:0000313" key="3">
    <source>
        <dbReference type="Proteomes" id="UP000218209"/>
    </source>
</evidence>
<organism evidence="2 3">
    <name type="scientific">Porphyra umbilicalis</name>
    <name type="common">Purple laver</name>
    <name type="synonym">Red alga</name>
    <dbReference type="NCBI Taxonomy" id="2786"/>
    <lineage>
        <taxon>Eukaryota</taxon>
        <taxon>Rhodophyta</taxon>
        <taxon>Bangiophyceae</taxon>
        <taxon>Bangiales</taxon>
        <taxon>Bangiaceae</taxon>
        <taxon>Porphyra</taxon>
    </lineage>
</organism>
<feature type="region of interest" description="Disordered" evidence="1">
    <location>
        <begin position="18"/>
        <end position="195"/>
    </location>
</feature>
<gene>
    <name evidence="2" type="ORF">BU14_0510s0012</name>
</gene>
<feature type="compositionally biased region" description="Pro residues" evidence="1">
    <location>
        <begin position="170"/>
        <end position="184"/>
    </location>
</feature>
<feature type="compositionally biased region" description="Low complexity" evidence="1">
    <location>
        <begin position="31"/>
        <end position="65"/>
    </location>
</feature>
<proteinExistence type="predicted"/>
<accession>A0A1X6NSW7</accession>